<accession>A0A6A6VC08</accession>
<reference evidence="2" key="1">
    <citation type="journal article" date="2020" name="Stud. Mycol.">
        <title>101 Dothideomycetes genomes: a test case for predicting lifestyles and emergence of pathogens.</title>
        <authorList>
            <person name="Haridas S."/>
            <person name="Albert R."/>
            <person name="Binder M."/>
            <person name="Bloem J."/>
            <person name="Labutti K."/>
            <person name="Salamov A."/>
            <person name="Andreopoulos B."/>
            <person name="Baker S."/>
            <person name="Barry K."/>
            <person name="Bills G."/>
            <person name="Bluhm B."/>
            <person name="Cannon C."/>
            <person name="Castanera R."/>
            <person name="Culley D."/>
            <person name="Daum C."/>
            <person name="Ezra D."/>
            <person name="Gonzalez J."/>
            <person name="Henrissat B."/>
            <person name="Kuo A."/>
            <person name="Liang C."/>
            <person name="Lipzen A."/>
            <person name="Lutzoni F."/>
            <person name="Magnuson J."/>
            <person name="Mondo S."/>
            <person name="Nolan M."/>
            <person name="Ohm R."/>
            <person name="Pangilinan J."/>
            <person name="Park H.-J."/>
            <person name="Ramirez L."/>
            <person name="Alfaro M."/>
            <person name="Sun H."/>
            <person name="Tritt A."/>
            <person name="Yoshinaga Y."/>
            <person name="Zwiers L.-H."/>
            <person name="Turgeon B."/>
            <person name="Goodwin S."/>
            <person name="Spatafora J."/>
            <person name="Crous P."/>
            <person name="Grigoriev I."/>
        </authorList>
    </citation>
    <scope>NUCLEOTIDE SEQUENCE</scope>
    <source>
        <strain evidence="2">CBS 119925</strain>
    </source>
</reference>
<protein>
    <recommendedName>
        <fullName evidence="4">N-acetyltransferase domain-containing protein</fullName>
    </recommendedName>
</protein>
<name>A0A6A6VC08_9PLEO</name>
<dbReference type="Proteomes" id="UP000799440">
    <property type="component" value="Unassembled WGS sequence"/>
</dbReference>
<feature type="region of interest" description="Disordered" evidence="1">
    <location>
        <begin position="1"/>
        <end position="21"/>
    </location>
</feature>
<keyword evidence="3" id="KW-1185">Reference proteome</keyword>
<evidence type="ECO:0000313" key="2">
    <source>
        <dbReference type="EMBL" id="KAF2748162.1"/>
    </source>
</evidence>
<dbReference type="AlphaFoldDB" id="A0A6A6VC08"/>
<feature type="compositionally biased region" description="Low complexity" evidence="1">
    <location>
        <begin position="1"/>
        <end position="17"/>
    </location>
</feature>
<organism evidence="2 3">
    <name type="scientific">Sporormia fimetaria CBS 119925</name>
    <dbReference type="NCBI Taxonomy" id="1340428"/>
    <lineage>
        <taxon>Eukaryota</taxon>
        <taxon>Fungi</taxon>
        <taxon>Dikarya</taxon>
        <taxon>Ascomycota</taxon>
        <taxon>Pezizomycotina</taxon>
        <taxon>Dothideomycetes</taxon>
        <taxon>Pleosporomycetidae</taxon>
        <taxon>Pleosporales</taxon>
        <taxon>Sporormiaceae</taxon>
        <taxon>Sporormia</taxon>
    </lineage>
</organism>
<evidence type="ECO:0000256" key="1">
    <source>
        <dbReference type="SAM" id="MobiDB-lite"/>
    </source>
</evidence>
<sequence>MANPNTNTRTPNASNPSSLPPRYEICQLDSSHIPWANAILSHSQLFHSTIWPILYPKDITANLHRGFPAAEYLVAHQINSGLSYGVFDTEYEFKRPESRATGGALYWDASEPGILETSGLEAESARLLEQMDFPLVSIALSYDAFDALDMSKMMPLIECLPHFGLMYQLLAMGDTRDPNPSVPTARGQVLYRNATSTRRDYEGQGLMAGMARWLMREADAKGFRAIQIETIASAVEHVWREPPKPYKGSMVTEFNTETWRDEERKKGFGETSQQVCKIYVELKAQE</sequence>
<evidence type="ECO:0008006" key="4">
    <source>
        <dbReference type="Google" id="ProtNLM"/>
    </source>
</evidence>
<evidence type="ECO:0000313" key="3">
    <source>
        <dbReference type="Proteomes" id="UP000799440"/>
    </source>
</evidence>
<dbReference type="EMBL" id="MU006570">
    <property type="protein sequence ID" value="KAF2748162.1"/>
    <property type="molecule type" value="Genomic_DNA"/>
</dbReference>
<proteinExistence type="predicted"/>
<gene>
    <name evidence="2" type="ORF">M011DRAFT_476778</name>
</gene>
<dbReference type="OrthoDB" id="5169850at2759"/>